<keyword evidence="4" id="KW-1185">Reference proteome</keyword>
<reference evidence="3 4" key="1">
    <citation type="submission" date="2019-07" db="EMBL/GenBank/DDBJ databases">
        <title>Caenimonas sedimenti sp. nov., isolated from activated sludge.</title>
        <authorList>
            <person name="Xu J."/>
        </authorList>
    </citation>
    <scope>NUCLEOTIDE SEQUENCE [LARGE SCALE GENOMIC DNA]</scope>
    <source>
        <strain evidence="3 4">HX-9-20</strain>
    </source>
</reference>
<dbReference type="AlphaFoldDB" id="A0A562ZS65"/>
<comment type="caution">
    <text evidence="3">The sequence shown here is derived from an EMBL/GenBank/DDBJ whole genome shotgun (WGS) entry which is preliminary data.</text>
</comment>
<evidence type="ECO:0008006" key="5">
    <source>
        <dbReference type="Google" id="ProtNLM"/>
    </source>
</evidence>
<dbReference type="EMBL" id="VOBQ01000008">
    <property type="protein sequence ID" value="TWO71432.1"/>
    <property type="molecule type" value="Genomic_DNA"/>
</dbReference>
<evidence type="ECO:0000256" key="2">
    <source>
        <dbReference type="SAM" id="SignalP"/>
    </source>
</evidence>
<feature type="chain" id="PRO_5021870843" description="Type IV pilus biogenesis protein PilP" evidence="2">
    <location>
        <begin position="24"/>
        <end position="212"/>
    </location>
</feature>
<gene>
    <name evidence="3" type="ORF">FN976_10970</name>
</gene>
<feature type="region of interest" description="Disordered" evidence="1">
    <location>
        <begin position="133"/>
        <end position="212"/>
    </location>
</feature>
<name>A0A562ZS65_9BURK</name>
<accession>A0A562ZS65</accession>
<keyword evidence="2" id="KW-0732">Signal</keyword>
<organism evidence="3 4">
    <name type="scientific">Caenimonas sedimenti</name>
    <dbReference type="NCBI Taxonomy" id="2596921"/>
    <lineage>
        <taxon>Bacteria</taxon>
        <taxon>Pseudomonadati</taxon>
        <taxon>Pseudomonadota</taxon>
        <taxon>Betaproteobacteria</taxon>
        <taxon>Burkholderiales</taxon>
        <taxon>Comamonadaceae</taxon>
        <taxon>Caenimonas</taxon>
    </lineage>
</organism>
<feature type="compositionally biased region" description="Pro residues" evidence="1">
    <location>
        <begin position="180"/>
        <end position="192"/>
    </location>
</feature>
<dbReference type="RefSeq" id="WP_145893043.1">
    <property type="nucleotide sequence ID" value="NZ_VOBQ01000008.1"/>
</dbReference>
<feature type="signal peptide" evidence="2">
    <location>
        <begin position="1"/>
        <end position="23"/>
    </location>
</feature>
<evidence type="ECO:0000313" key="4">
    <source>
        <dbReference type="Proteomes" id="UP000318199"/>
    </source>
</evidence>
<sequence length="212" mass="21033">MSKWSFRLSTVALSLFLGAPVLAQKGYDDRRAEMDAQIDLLRKEKELNDALRAVAGSGAAAMPSVVSIMGIEGRFTARLMQPSGVVGNYSEGDTVRPGLVVASITPRAVAVKVGEGKRARTVPLEFMAGAATTGPAGPGMPGLPPGAPGGGGVLPPELLPAPPSVLPAPRAPGQSTPAATPAPAPASTPPGLAPVAGAPITAGQAAAAPAAR</sequence>
<dbReference type="Proteomes" id="UP000318199">
    <property type="component" value="Unassembled WGS sequence"/>
</dbReference>
<evidence type="ECO:0000256" key="1">
    <source>
        <dbReference type="SAM" id="MobiDB-lite"/>
    </source>
</evidence>
<protein>
    <recommendedName>
        <fullName evidence="5">Type IV pilus biogenesis protein PilP</fullName>
    </recommendedName>
</protein>
<feature type="compositionally biased region" description="Low complexity" evidence="1">
    <location>
        <begin position="193"/>
        <end position="212"/>
    </location>
</feature>
<proteinExistence type="predicted"/>
<feature type="compositionally biased region" description="Pro residues" evidence="1">
    <location>
        <begin position="157"/>
        <end position="170"/>
    </location>
</feature>
<evidence type="ECO:0000313" key="3">
    <source>
        <dbReference type="EMBL" id="TWO71432.1"/>
    </source>
</evidence>